<name>A0A427XIJ8_9TREE</name>
<feature type="transmembrane region" description="Helical" evidence="5">
    <location>
        <begin position="371"/>
        <end position="399"/>
    </location>
</feature>
<dbReference type="InterPro" id="IPR005828">
    <property type="entry name" value="MFS_sugar_transport-like"/>
</dbReference>
<organism evidence="6 7">
    <name type="scientific">Apiotrichum porosum</name>
    <dbReference type="NCBI Taxonomy" id="105984"/>
    <lineage>
        <taxon>Eukaryota</taxon>
        <taxon>Fungi</taxon>
        <taxon>Dikarya</taxon>
        <taxon>Basidiomycota</taxon>
        <taxon>Agaricomycotina</taxon>
        <taxon>Tremellomycetes</taxon>
        <taxon>Trichosporonales</taxon>
        <taxon>Trichosporonaceae</taxon>
        <taxon>Apiotrichum</taxon>
    </lineage>
</organism>
<dbReference type="Gene3D" id="1.20.1250.20">
    <property type="entry name" value="MFS general substrate transporter like domains"/>
    <property type="match status" value="2"/>
</dbReference>
<keyword evidence="4 5" id="KW-0472">Membrane</keyword>
<accession>A0A427XIJ8</accession>
<dbReference type="AlphaFoldDB" id="A0A427XIJ8"/>
<dbReference type="Pfam" id="PF00083">
    <property type="entry name" value="Sugar_tr"/>
    <property type="match status" value="2"/>
</dbReference>
<feature type="transmembrane region" description="Helical" evidence="5">
    <location>
        <begin position="221"/>
        <end position="241"/>
    </location>
</feature>
<feature type="transmembrane region" description="Helical" evidence="5">
    <location>
        <begin position="63"/>
        <end position="88"/>
    </location>
</feature>
<comment type="subcellular location">
    <subcellularLocation>
        <location evidence="1">Membrane</location>
        <topology evidence="1">Multi-pass membrane protein</topology>
    </subcellularLocation>
</comment>
<dbReference type="Proteomes" id="UP000279236">
    <property type="component" value="Unassembled WGS sequence"/>
</dbReference>
<evidence type="ECO:0000256" key="5">
    <source>
        <dbReference type="SAM" id="Phobius"/>
    </source>
</evidence>
<feature type="transmembrane region" description="Helical" evidence="5">
    <location>
        <begin position="108"/>
        <end position="130"/>
    </location>
</feature>
<feature type="transmembrane region" description="Helical" evidence="5">
    <location>
        <begin position="142"/>
        <end position="164"/>
    </location>
</feature>
<keyword evidence="7" id="KW-1185">Reference proteome</keyword>
<comment type="caution">
    <text evidence="6">The sequence shown here is derived from an EMBL/GenBank/DDBJ whole genome shotgun (WGS) entry which is preliminary data.</text>
</comment>
<keyword evidence="2 5" id="KW-0812">Transmembrane</keyword>
<gene>
    <name evidence="6" type="ORF">EHS24_001613</name>
</gene>
<dbReference type="GeneID" id="39586156"/>
<dbReference type="PANTHER" id="PTHR48022:SF5">
    <property type="entry name" value="ALPHA-GLUCOSIDES PERMEASE MPH2-RELATED"/>
    <property type="match status" value="1"/>
</dbReference>
<evidence type="ECO:0008006" key="8">
    <source>
        <dbReference type="Google" id="ProtNLM"/>
    </source>
</evidence>
<evidence type="ECO:0000256" key="2">
    <source>
        <dbReference type="ARBA" id="ARBA00022692"/>
    </source>
</evidence>
<dbReference type="RefSeq" id="XP_028473862.1">
    <property type="nucleotide sequence ID" value="XM_028617399.1"/>
</dbReference>
<evidence type="ECO:0000256" key="3">
    <source>
        <dbReference type="ARBA" id="ARBA00022989"/>
    </source>
</evidence>
<dbReference type="InterPro" id="IPR050360">
    <property type="entry name" value="MFS_Sugar_Transporters"/>
</dbReference>
<evidence type="ECO:0000256" key="4">
    <source>
        <dbReference type="ARBA" id="ARBA00023136"/>
    </source>
</evidence>
<reference evidence="6 7" key="1">
    <citation type="submission" date="2018-11" db="EMBL/GenBank/DDBJ databases">
        <title>Genome sequence of Apiotrichum porosum DSM 27194.</title>
        <authorList>
            <person name="Aliyu H."/>
            <person name="Gorte O."/>
            <person name="Ochsenreither K."/>
        </authorList>
    </citation>
    <scope>NUCLEOTIDE SEQUENCE [LARGE SCALE GENOMIC DNA]</scope>
    <source>
        <strain evidence="6 7">DSM 27194</strain>
    </source>
</reference>
<dbReference type="InterPro" id="IPR036259">
    <property type="entry name" value="MFS_trans_sf"/>
</dbReference>
<feature type="transmembrane region" description="Helical" evidence="5">
    <location>
        <begin position="345"/>
        <end position="365"/>
    </location>
</feature>
<dbReference type="EMBL" id="RSCE01000011">
    <property type="protein sequence ID" value="RSH78715.1"/>
    <property type="molecule type" value="Genomic_DNA"/>
</dbReference>
<dbReference type="OrthoDB" id="6612291at2759"/>
<protein>
    <recommendedName>
        <fullName evidence="8">Major facilitator superfamily (MFS) profile domain-containing protein</fullName>
    </recommendedName>
</protein>
<feature type="transmembrane region" description="Helical" evidence="5">
    <location>
        <begin position="420"/>
        <end position="440"/>
    </location>
</feature>
<evidence type="ECO:0000313" key="6">
    <source>
        <dbReference type="EMBL" id="RSH78715.1"/>
    </source>
</evidence>
<evidence type="ECO:0000313" key="7">
    <source>
        <dbReference type="Proteomes" id="UP000279236"/>
    </source>
</evidence>
<sequence>MDDKTGVPQDVVVGEDLERHESKDSEVKWNMLIVEATEAEVVEKGMPLWTAIKLYRRGVRWSMAISLCLIMTGFQASLLSVIIALPIFRERYGRYDNKKHGYQLTAQWQTMLGLGASFGEFVGIFIAAWCQDRWGCQRTIQLGLIGITAFVFVVFFAPSVQVLFLGEFLCGMPWGAFSSASFVLISEATIPNHLAVGCCLVGAGVVMGLDGRKDKWAYKWVWPIPIFILVTLAPESPWWLVRRNKLRRAEKSVRRLLSHAHRNDDAVEGIVAMMVRTNQHEKETTKEIRTWDLWKGTNARRTEIASGLSTTESVRINLGLRGLAIVGTVCSWFAFPYIGRRTMFLWGLAINNLCILGVGLLTFAVNTHPAASWGMAGLLCVWTAVYDFSVASTACVIVGEVSSTRLRAKTVSIARNAHNASFLLAGVLNTYMLNATAWNWGSKAGFFWFGTGMCCFVWAFFRLPETKGRSFRELDILFERGVPTREFKNVSIEVTDEA</sequence>
<dbReference type="PANTHER" id="PTHR48022">
    <property type="entry name" value="PLASTIDIC GLUCOSE TRANSPORTER 4"/>
    <property type="match status" value="1"/>
</dbReference>
<dbReference type="GO" id="GO:0016020">
    <property type="term" value="C:membrane"/>
    <property type="evidence" value="ECO:0007669"/>
    <property type="project" value="UniProtKB-SubCell"/>
</dbReference>
<feature type="transmembrane region" description="Helical" evidence="5">
    <location>
        <begin position="446"/>
        <end position="463"/>
    </location>
</feature>
<evidence type="ECO:0000256" key="1">
    <source>
        <dbReference type="ARBA" id="ARBA00004141"/>
    </source>
</evidence>
<keyword evidence="3 5" id="KW-1133">Transmembrane helix</keyword>
<proteinExistence type="predicted"/>
<dbReference type="GO" id="GO:0005351">
    <property type="term" value="F:carbohydrate:proton symporter activity"/>
    <property type="evidence" value="ECO:0007669"/>
    <property type="project" value="TreeGrafter"/>
</dbReference>
<dbReference type="SUPFAM" id="SSF103473">
    <property type="entry name" value="MFS general substrate transporter"/>
    <property type="match status" value="1"/>
</dbReference>